<organism evidence="1 2">
    <name type="scientific">Streptomyces achromogenes</name>
    <dbReference type="NCBI Taxonomy" id="67255"/>
    <lineage>
        <taxon>Bacteria</taxon>
        <taxon>Bacillati</taxon>
        <taxon>Actinomycetota</taxon>
        <taxon>Actinomycetes</taxon>
        <taxon>Kitasatosporales</taxon>
        <taxon>Streptomycetaceae</taxon>
        <taxon>Streptomyces</taxon>
    </lineage>
</organism>
<comment type="caution">
    <text evidence="1">The sequence shown here is derived from an EMBL/GenBank/DDBJ whole genome shotgun (WGS) entry which is preliminary data.</text>
</comment>
<dbReference type="Gene3D" id="2.80.10.50">
    <property type="match status" value="1"/>
</dbReference>
<dbReference type="Proteomes" id="UP001243364">
    <property type="component" value="Unassembled WGS sequence"/>
</dbReference>
<protein>
    <submittedName>
        <fullName evidence="1">Uncharacterized protein</fullName>
    </submittedName>
</protein>
<sequence>MGRARLEPTTSFNFPDRCIRHFDHVLRIDPISTADATFSVRR</sequence>
<dbReference type="EMBL" id="JAUSYA010000001">
    <property type="protein sequence ID" value="MDQ0681263.1"/>
    <property type="molecule type" value="Genomic_DNA"/>
</dbReference>
<keyword evidence="2" id="KW-1185">Reference proteome</keyword>
<name>A0ABU0PSB7_STRAH</name>
<evidence type="ECO:0000313" key="1">
    <source>
        <dbReference type="EMBL" id="MDQ0681263.1"/>
    </source>
</evidence>
<reference evidence="1 2" key="1">
    <citation type="submission" date="2023-07" db="EMBL/GenBank/DDBJ databases">
        <title>Comparative genomics of wheat-associated soil bacteria to identify genetic determinants of phenazine resistance.</title>
        <authorList>
            <person name="Mouncey N."/>
        </authorList>
    </citation>
    <scope>NUCLEOTIDE SEQUENCE [LARGE SCALE GENOMIC DNA]</scope>
    <source>
        <strain evidence="1 2">W4I19-2</strain>
    </source>
</reference>
<gene>
    <name evidence="1" type="ORF">QFZ56_000226</name>
</gene>
<accession>A0ABU0PSB7</accession>
<proteinExistence type="predicted"/>
<evidence type="ECO:0000313" key="2">
    <source>
        <dbReference type="Proteomes" id="UP001243364"/>
    </source>
</evidence>